<protein>
    <submittedName>
        <fullName evidence="3">Endonuclease/exonuclease/phosphatase family protein</fullName>
    </submittedName>
</protein>
<dbReference type="InterPro" id="IPR005135">
    <property type="entry name" value="Endo/exonuclease/phosphatase"/>
</dbReference>
<keyword evidence="3" id="KW-0378">Hydrolase</keyword>
<dbReference type="InterPro" id="IPR036691">
    <property type="entry name" value="Endo/exonu/phosph_ase_sf"/>
</dbReference>
<evidence type="ECO:0000256" key="1">
    <source>
        <dbReference type="SAM" id="SignalP"/>
    </source>
</evidence>
<dbReference type="PANTHER" id="PTHR12121">
    <property type="entry name" value="CARBON CATABOLITE REPRESSOR PROTEIN 4"/>
    <property type="match status" value="1"/>
</dbReference>
<name>A0ABW4XWN8_9FLAO</name>
<feature type="chain" id="PRO_5045300608" evidence="1">
    <location>
        <begin position="20"/>
        <end position="280"/>
    </location>
</feature>
<evidence type="ECO:0000259" key="2">
    <source>
        <dbReference type="Pfam" id="PF03372"/>
    </source>
</evidence>
<gene>
    <name evidence="3" type="ORF">ACFSJE_07725</name>
</gene>
<keyword evidence="4" id="KW-1185">Reference proteome</keyword>
<dbReference type="EMBL" id="JBHUHU010000003">
    <property type="protein sequence ID" value="MFD2099654.1"/>
    <property type="molecule type" value="Genomic_DNA"/>
</dbReference>
<feature type="domain" description="Endonuclease/exonuclease/phosphatase" evidence="2">
    <location>
        <begin position="25"/>
        <end position="268"/>
    </location>
</feature>
<keyword evidence="3" id="KW-0255">Endonuclease</keyword>
<accession>A0ABW4XWN8</accession>
<proteinExistence type="predicted"/>
<dbReference type="Gene3D" id="3.60.10.10">
    <property type="entry name" value="Endonuclease/exonuclease/phosphatase"/>
    <property type="match status" value="1"/>
</dbReference>
<keyword evidence="3" id="KW-0540">Nuclease</keyword>
<feature type="signal peptide" evidence="1">
    <location>
        <begin position="1"/>
        <end position="19"/>
    </location>
</feature>
<dbReference type="PANTHER" id="PTHR12121:SF36">
    <property type="entry name" value="ENDONUCLEASE_EXONUCLEASE_PHOSPHATASE DOMAIN-CONTAINING PROTEIN"/>
    <property type="match status" value="1"/>
</dbReference>
<reference evidence="4" key="1">
    <citation type="journal article" date="2019" name="Int. J. Syst. Evol. Microbiol.">
        <title>The Global Catalogue of Microorganisms (GCM) 10K type strain sequencing project: providing services to taxonomists for standard genome sequencing and annotation.</title>
        <authorList>
            <consortium name="The Broad Institute Genomics Platform"/>
            <consortium name="The Broad Institute Genome Sequencing Center for Infectious Disease"/>
            <person name="Wu L."/>
            <person name="Ma J."/>
        </authorList>
    </citation>
    <scope>NUCLEOTIDE SEQUENCE [LARGE SCALE GENOMIC DNA]</scope>
    <source>
        <strain evidence="4">JCM 3389</strain>
    </source>
</reference>
<evidence type="ECO:0000313" key="3">
    <source>
        <dbReference type="EMBL" id="MFD2099654.1"/>
    </source>
</evidence>
<dbReference type="SUPFAM" id="SSF56219">
    <property type="entry name" value="DNase I-like"/>
    <property type="match status" value="1"/>
</dbReference>
<comment type="caution">
    <text evidence="3">The sequence shown here is derived from an EMBL/GenBank/DDBJ whole genome shotgun (WGS) entry which is preliminary data.</text>
</comment>
<dbReference type="CDD" id="cd09083">
    <property type="entry name" value="EEP-1"/>
    <property type="match status" value="1"/>
</dbReference>
<evidence type="ECO:0000313" key="4">
    <source>
        <dbReference type="Proteomes" id="UP001597342"/>
    </source>
</evidence>
<dbReference type="RefSeq" id="WP_379830412.1">
    <property type="nucleotide sequence ID" value="NZ_JBHUHU010000003.1"/>
</dbReference>
<keyword evidence="1" id="KW-0732">Signal</keyword>
<dbReference type="GO" id="GO:0004519">
    <property type="term" value="F:endonuclease activity"/>
    <property type="evidence" value="ECO:0007669"/>
    <property type="project" value="UniProtKB-KW"/>
</dbReference>
<sequence>MKKITLILCLIGAMLVAHGQTIDVISYNIRYDNPNDKPNDWDSRKDFLIGQLNFYTPDVFGTQEGLVHQLKAIDEGLANYTYFGIGRDHGDDRGEFTAIFYNTEKFNVLEQNTFWLSETPEVPSKGWDAALPRICTYGIFENRQDGNKFMVFNTHFDHVGVKAREESSKLILQKIKEWNTDGLPVVVTGDFNLESDSPGVQVILTEMEDAHIAAGKNAFGPDGTFNGFEFNKPVKGRIDYIFVSPNTIEVQKSAILSDSKECRYPSDHLPVFARLQFKNP</sequence>
<dbReference type="Proteomes" id="UP001597342">
    <property type="component" value="Unassembled WGS sequence"/>
</dbReference>
<organism evidence="3 4">
    <name type="scientific">Flagellimonas iocasae</name>
    <dbReference type="NCBI Taxonomy" id="2055905"/>
    <lineage>
        <taxon>Bacteria</taxon>
        <taxon>Pseudomonadati</taxon>
        <taxon>Bacteroidota</taxon>
        <taxon>Flavobacteriia</taxon>
        <taxon>Flavobacteriales</taxon>
        <taxon>Flavobacteriaceae</taxon>
        <taxon>Flagellimonas</taxon>
    </lineage>
</organism>
<dbReference type="Pfam" id="PF03372">
    <property type="entry name" value="Exo_endo_phos"/>
    <property type="match status" value="1"/>
</dbReference>
<dbReference type="InterPro" id="IPR050410">
    <property type="entry name" value="CCR4/nocturin_mRNA_transcr"/>
</dbReference>